<evidence type="ECO:0000313" key="2">
    <source>
        <dbReference type="WBParaSite" id="nRc.2.0.1.t08742-RA"/>
    </source>
</evidence>
<accession>A0A915I3N1</accession>
<reference evidence="2" key="1">
    <citation type="submission" date="2022-11" db="UniProtKB">
        <authorList>
            <consortium name="WormBaseParasite"/>
        </authorList>
    </citation>
    <scope>IDENTIFICATION</scope>
</reference>
<protein>
    <submittedName>
        <fullName evidence="2">Uncharacterized protein</fullName>
    </submittedName>
</protein>
<organism evidence="1 2">
    <name type="scientific">Romanomermis culicivorax</name>
    <name type="common">Nematode worm</name>
    <dbReference type="NCBI Taxonomy" id="13658"/>
    <lineage>
        <taxon>Eukaryota</taxon>
        <taxon>Metazoa</taxon>
        <taxon>Ecdysozoa</taxon>
        <taxon>Nematoda</taxon>
        <taxon>Enoplea</taxon>
        <taxon>Dorylaimia</taxon>
        <taxon>Mermithida</taxon>
        <taxon>Mermithoidea</taxon>
        <taxon>Mermithidae</taxon>
        <taxon>Romanomermis</taxon>
    </lineage>
</organism>
<proteinExistence type="predicted"/>
<sequence length="73" mass="8200">MNATNRPKFLRMKMPKKVYGDPKCLQAAIASAMKSSLLTCINDLLGFPMSPIYKLEVRAHLDIDNHLLLPTDV</sequence>
<name>A0A915I3N1_ROMCU</name>
<evidence type="ECO:0000313" key="1">
    <source>
        <dbReference type="Proteomes" id="UP000887565"/>
    </source>
</evidence>
<keyword evidence="1" id="KW-1185">Reference proteome</keyword>
<dbReference type="WBParaSite" id="nRc.2.0.1.t08742-RA">
    <property type="protein sequence ID" value="nRc.2.0.1.t08742-RA"/>
    <property type="gene ID" value="nRc.2.0.1.g08742"/>
</dbReference>
<dbReference type="Proteomes" id="UP000887565">
    <property type="component" value="Unplaced"/>
</dbReference>
<dbReference type="AlphaFoldDB" id="A0A915I3N1"/>